<name>A0A2M7FZP5_9BACT</name>
<protein>
    <recommendedName>
        <fullName evidence="2">Peptidase M28 domain-containing protein</fullName>
    </recommendedName>
</protein>
<dbReference type="PROSITE" id="PS51257">
    <property type="entry name" value="PROKAR_LIPOPROTEIN"/>
    <property type="match status" value="1"/>
</dbReference>
<feature type="chain" id="PRO_5014643477" description="Peptidase M28 domain-containing protein" evidence="1">
    <location>
        <begin position="20"/>
        <end position="341"/>
    </location>
</feature>
<dbReference type="GO" id="GO:0008235">
    <property type="term" value="F:metalloexopeptidase activity"/>
    <property type="evidence" value="ECO:0007669"/>
    <property type="project" value="InterPro"/>
</dbReference>
<dbReference type="PANTHER" id="PTHR12147">
    <property type="entry name" value="METALLOPEPTIDASE M28 FAMILY MEMBER"/>
    <property type="match status" value="1"/>
</dbReference>
<evidence type="ECO:0000259" key="2">
    <source>
        <dbReference type="Pfam" id="PF04389"/>
    </source>
</evidence>
<evidence type="ECO:0000313" key="3">
    <source>
        <dbReference type="EMBL" id="PIW14881.1"/>
    </source>
</evidence>
<feature type="domain" description="Peptidase M28" evidence="2">
    <location>
        <begin position="112"/>
        <end position="303"/>
    </location>
</feature>
<gene>
    <name evidence="3" type="ORF">COW36_19720</name>
</gene>
<dbReference type="InterPro" id="IPR045175">
    <property type="entry name" value="M28_fam"/>
</dbReference>
<dbReference type="Proteomes" id="UP000231019">
    <property type="component" value="Unassembled WGS sequence"/>
</dbReference>
<comment type="caution">
    <text evidence="3">The sequence shown here is derived from an EMBL/GenBank/DDBJ whole genome shotgun (WGS) entry which is preliminary data.</text>
</comment>
<dbReference type="SUPFAM" id="SSF53187">
    <property type="entry name" value="Zn-dependent exopeptidases"/>
    <property type="match status" value="1"/>
</dbReference>
<keyword evidence="1" id="KW-0732">Signal</keyword>
<evidence type="ECO:0000313" key="4">
    <source>
        <dbReference type="Proteomes" id="UP000231019"/>
    </source>
</evidence>
<dbReference type="AlphaFoldDB" id="A0A2M7FZP5"/>
<dbReference type="Gene3D" id="3.40.630.10">
    <property type="entry name" value="Zn peptidases"/>
    <property type="match status" value="1"/>
</dbReference>
<dbReference type="Pfam" id="PF04389">
    <property type="entry name" value="Peptidase_M28"/>
    <property type="match status" value="1"/>
</dbReference>
<accession>A0A2M7FZP5</accession>
<feature type="signal peptide" evidence="1">
    <location>
        <begin position="1"/>
        <end position="19"/>
    </location>
</feature>
<organism evidence="3 4">
    <name type="scientific">bacterium (Candidatus Blackallbacteria) CG17_big_fil_post_rev_8_21_14_2_50_48_46</name>
    <dbReference type="NCBI Taxonomy" id="2014261"/>
    <lineage>
        <taxon>Bacteria</taxon>
        <taxon>Candidatus Blackallbacteria</taxon>
    </lineage>
</organism>
<dbReference type="InterPro" id="IPR007484">
    <property type="entry name" value="Peptidase_M28"/>
</dbReference>
<reference evidence="3 4" key="1">
    <citation type="submission" date="2017-09" db="EMBL/GenBank/DDBJ databases">
        <title>Depth-based differentiation of microbial function through sediment-hosted aquifers and enrichment of novel symbionts in the deep terrestrial subsurface.</title>
        <authorList>
            <person name="Probst A.J."/>
            <person name="Ladd B."/>
            <person name="Jarett J.K."/>
            <person name="Geller-Mcgrath D.E."/>
            <person name="Sieber C.M."/>
            <person name="Emerson J.B."/>
            <person name="Anantharaman K."/>
            <person name="Thomas B.C."/>
            <person name="Malmstrom R."/>
            <person name="Stieglmeier M."/>
            <person name="Klingl A."/>
            <person name="Woyke T."/>
            <person name="Ryan C.M."/>
            <person name="Banfield J.F."/>
        </authorList>
    </citation>
    <scope>NUCLEOTIDE SEQUENCE [LARGE SCALE GENOMIC DNA]</scope>
    <source>
        <strain evidence="3">CG17_big_fil_post_rev_8_21_14_2_50_48_46</strain>
    </source>
</reference>
<dbReference type="GO" id="GO:0006508">
    <property type="term" value="P:proteolysis"/>
    <property type="evidence" value="ECO:0007669"/>
    <property type="project" value="InterPro"/>
</dbReference>
<dbReference type="PANTHER" id="PTHR12147:SF26">
    <property type="entry name" value="PEPTIDASE M28 DOMAIN-CONTAINING PROTEIN"/>
    <property type="match status" value="1"/>
</dbReference>
<evidence type="ECO:0000256" key="1">
    <source>
        <dbReference type="SAM" id="SignalP"/>
    </source>
</evidence>
<dbReference type="EMBL" id="PFFQ01000055">
    <property type="protein sequence ID" value="PIW14881.1"/>
    <property type="molecule type" value="Genomic_DNA"/>
</dbReference>
<proteinExistence type="predicted"/>
<sequence>MRKIWLSMFSAGLALVGCASGTALLNNHSLQPILRAQNQGAAPVRAEQALDKARMQALASVLTGQKPMPDGTLIPERGTTQGRDLTRKFILSVLEGYGYKPELHAYRSSGKNILVRLMADQPSDEYVLIGAHMDSVRNAGADDNNSGSVAVLEAARVLKDLPGRKVNLIFAWFDEEELGLVGSHYLARDFKKQGLKLSSVHTLDMVGWDSDQDRVIEIEQPDGPLWDYYQMVNKAHQLNLPLSRTSSGDTDHVAFRQEGFTSVGLCEEWVGGDTTPYYHRKTDVYTSVNFDYLFKVSQLAVAVVSDLVRAVPAPLVQTRVPHDRFPGRARPFHASYDEFQP</sequence>